<dbReference type="PhylomeDB" id="A0A0G4IC75"/>
<sequence length="124" mass="13702">MSENKNLPSGSPAPEENRDGDCIAPKNGDEEIKKRDDRLSLGLTSETLSHLCKEKNSFGVAWLGSYLCEKSLRNPKLRRKITLDSEQPRVIDISGTQGLSRATRSSFTSSAACLLMWKKSCLTV</sequence>
<evidence type="ECO:0000313" key="2">
    <source>
        <dbReference type="EMBL" id="CEM54660.1"/>
    </source>
</evidence>
<accession>A0A0G4IC75</accession>
<name>A0A0G4IC75_9ALVE</name>
<protein>
    <submittedName>
        <fullName evidence="2">Uncharacterized protein</fullName>
    </submittedName>
</protein>
<feature type="compositionally biased region" description="Basic and acidic residues" evidence="1">
    <location>
        <begin position="15"/>
        <end position="29"/>
    </location>
</feature>
<feature type="region of interest" description="Disordered" evidence="1">
    <location>
        <begin position="1"/>
        <end position="29"/>
    </location>
</feature>
<reference evidence="2" key="1">
    <citation type="submission" date="2014-11" db="EMBL/GenBank/DDBJ databases">
        <authorList>
            <person name="Otto D Thomas"/>
            <person name="Naeem Raeece"/>
        </authorList>
    </citation>
    <scope>NUCLEOTIDE SEQUENCE</scope>
</reference>
<evidence type="ECO:0000256" key="1">
    <source>
        <dbReference type="SAM" id="MobiDB-lite"/>
    </source>
</evidence>
<organism evidence="2">
    <name type="scientific">Chromera velia CCMP2878</name>
    <dbReference type="NCBI Taxonomy" id="1169474"/>
    <lineage>
        <taxon>Eukaryota</taxon>
        <taxon>Sar</taxon>
        <taxon>Alveolata</taxon>
        <taxon>Colpodellida</taxon>
        <taxon>Chromeraceae</taxon>
        <taxon>Chromera</taxon>
    </lineage>
</organism>
<dbReference type="EMBL" id="CDMZ01005806">
    <property type="protein sequence ID" value="CEM54660.1"/>
    <property type="molecule type" value="Genomic_DNA"/>
</dbReference>
<dbReference type="VEuPathDB" id="CryptoDB:Cvel_12953"/>
<dbReference type="AlphaFoldDB" id="A0A0G4IC75"/>
<gene>
    <name evidence="2" type="ORF">Cvel_12953</name>
</gene>
<proteinExistence type="predicted"/>